<feature type="transmembrane region" description="Helical" evidence="1">
    <location>
        <begin position="176"/>
        <end position="194"/>
    </location>
</feature>
<name>A0ABW0MC71_9BURK</name>
<feature type="domain" description="GGDEF" evidence="2">
    <location>
        <begin position="310"/>
        <end position="439"/>
    </location>
</feature>
<reference evidence="4" key="1">
    <citation type="journal article" date="2019" name="Int. J. Syst. Evol. Microbiol.">
        <title>The Global Catalogue of Microorganisms (GCM) 10K type strain sequencing project: providing services to taxonomists for standard genome sequencing and annotation.</title>
        <authorList>
            <consortium name="The Broad Institute Genomics Platform"/>
            <consortium name="The Broad Institute Genome Sequencing Center for Infectious Disease"/>
            <person name="Wu L."/>
            <person name="Ma J."/>
        </authorList>
    </citation>
    <scope>NUCLEOTIDE SEQUENCE [LARGE SCALE GENOMIC DNA]</scope>
    <source>
        <strain evidence="4">JCM 17066</strain>
    </source>
</reference>
<evidence type="ECO:0000313" key="4">
    <source>
        <dbReference type="Proteomes" id="UP001596045"/>
    </source>
</evidence>
<dbReference type="CDD" id="cd01949">
    <property type="entry name" value="GGDEF"/>
    <property type="match status" value="1"/>
</dbReference>
<dbReference type="Proteomes" id="UP001596045">
    <property type="component" value="Unassembled WGS sequence"/>
</dbReference>
<dbReference type="PANTHER" id="PTHR46663">
    <property type="entry name" value="DIGUANYLATE CYCLASE DGCT-RELATED"/>
    <property type="match status" value="1"/>
</dbReference>
<dbReference type="InterPro" id="IPR033424">
    <property type="entry name" value="MASE4"/>
</dbReference>
<feature type="transmembrane region" description="Helical" evidence="1">
    <location>
        <begin position="137"/>
        <end position="156"/>
    </location>
</feature>
<feature type="transmembrane region" description="Helical" evidence="1">
    <location>
        <begin position="59"/>
        <end position="78"/>
    </location>
</feature>
<dbReference type="Pfam" id="PF17158">
    <property type="entry name" value="MASE4"/>
    <property type="match status" value="1"/>
</dbReference>
<evidence type="ECO:0000313" key="3">
    <source>
        <dbReference type="EMBL" id="MFC5475829.1"/>
    </source>
</evidence>
<dbReference type="PANTHER" id="PTHR46663:SF2">
    <property type="entry name" value="GGDEF DOMAIN-CONTAINING PROTEIN"/>
    <property type="match status" value="1"/>
</dbReference>
<dbReference type="SUPFAM" id="SSF55073">
    <property type="entry name" value="Nucleotide cyclase"/>
    <property type="match status" value="1"/>
</dbReference>
<accession>A0ABW0MC71</accession>
<keyword evidence="1" id="KW-1133">Transmembrane helix</keyword>
<dbReference type="InterPro" id="IPR043128">
    <property type="entry name" value="Rev_trsase/Diguanyl_cyclase"/>
</dbReference>
<keyword evidence="1" id="KW-0812">Transmembrane</keyword>
<dbReference type="PROSITE" id="PS50887">
    <property type="entry name" value="GGDEF"/>
    <property type="match status" value="1"/>
</dbReference>
<dbReference type="NCBIfam" id="TIGR00254">
    <property type="entry name" value="GGDEF"/>
    <property type="match status" value="1"/>
</dbReference>
<dbReference type="InterPro" id="IPR052163">
    <property type="entry name" value="DGC-Regulatory_Protein"/>
</dbReference>
<feature type="transmembrane region" description="Helical" evidence="1">
    <location>
        <begin position="98"/>
        <end position="117"/>
    </location>
</feature>
<protein>
    <submittedName>
        <fullName evidence="3">MASE4 domain-containing protein</fullName>
    </submittedName>
</protein>
<evidence type="ECO:0000259" key="2">
    <source>
        <dbReference type="PROSITE" id="PS50887"/>
    </source>
</evidence>
<dbReference type="InterPro" id="IPR000160">
    <property type="entry name" value="GGDEF_dom"/>
</dbReference>
<dbReference type="Pfam" id="PF00990">
    <property type="entry name" value="GGDEF"/>
    <property type="match status" value="1"/>
</dbReference>
<keyword evidence="1" id="KW-0472">Membrane</keyword>
<dbReference type="EMBL" id="JBHSMT010000029">
    <property type="protein sequence ID" value="MFC5475829.1"/>
    <property type="molecule type" value="Genomic_DNA"/>
</dbReference>
<dbReference type="SMART" id="SM00267">
    <property type="entry name" value="GGDEF"/>
    <property type="match status" value="1"/>
</dbReference>
<gene>
    <name evidence="3" type="ORF">ACFPM8_17860</name>
</gene>
<organism evidence="3 4">
    <name type="scientific">Paraherbaspirillum soli</name>
    <dbReference type="NCBI Taxonomy" id="631222"/>
    <lineage>
        <taxon>Bacteria</taxon>
        <taxon>Pseudomonadati</taxon>
        <taxon>Pseudomonadota</taxon>
        <taxon>Betaproteobacteria</taxon>
        <taxon>Burkholderiales</taxon>
        <taxon>Oxalobacteraceae</taxon>
        <taxon>Paraherbaspirillum</taxon>
    </lineage>
</organism>
<dbReference type="Gene3D" id="3.30.70.270">
    <property type="match status" value="1"/>
</dbReference>
<dbReference type="InterPro" id="IPR029787">
    <property type="entry name" value="Nucleotide_cyclase"/>
</dbReference>
<dbReference type="RefSeq" id="WP_378999486.1">
    <property type="nucleotide sequence ID" value="NZ_JBHSMT010000029.1"/>
</dbReference>
<sequence>MWICVAIALGTMLLIPVAGIPWPRFPAFLPAFQTAAMVAYFITAYLIFGHYRATGSVDLLYLSSGCLYTGGILVAQFLAMPGMFLPQGRLIGGDQTAIWLWVFWHAGPTMGMLFYAVGEWRRPGLVVTDSERMARRFGVVLVLALAASIAAVTVFHHLLPVLEMNGDFSHTTTTEVAPALQLMTAATLVLLWRVTRFRTVLQVWLGVALIALLFDNVITMAGGSRFSVGWYAGRFNALVAATVLLLIYLREINHVYLKTVEDARLLAASNALLEVKVDQARLDDLTGLPGRALFLELAETLRARSMLNGQAVAVLFIDLDGFKWVNDNMGHERGDVVLVEVAEALRTVLRDIDVAGRVGGDEFVVCLVAPAAVIKATATAVAGRIVNRVAAIGDGIGCSVGVTLCDADSLEWDSALRQADEAMYRAKRHGKSRFAVYDHPSFDEAALF</sequence>
<keyword evidence="4" id="KW-1185">Reference proteome</keyword>
<proteinExistence type="predicted"/>
<comment type="caution">
    <text evidence="3">The sequence shown here is derived from an EMBL/GenBank/DDBJ whole genome shotgun (WGS) entry which is preliminary data.</text>
</comment>
<evidence type="ECO:0000256" key="1">
    <source>
        <dbReference type="SAM" id="Phobius"/>
    </source>
</evidence>
<feature type="transmembrane region" description="Helical" evidence="1">
    <location>
        <begin position="228"/>
        <end position="249"/>
    </location>
</feature>
<feature type="transmembrane region" description="Helical" evidence="1">
    <location>
        <begin position="201"/>
        <end position="222"/>
    </location>
</feature>
<feature type="transmembrane region" description="Helical" evidence="1">
    <location>
        <begin position="29"/>
        <end position="47"/>
    </location>
</feature>